<dbReference type="InterPro" id="IPR050638">
    <property type="entry name" value="AA-Vitamin_Transporters"/>
</dbReference>
<name>A0A415DYL9_9FIRM</name>
<sequence>MKRNIGVIITLVAAVFWGFSGTCAQYIFDNFDADPTYLTAVRLLAAGLILVIIGLFTDRKNMISIWTDRTSALRLIIFSVTGFLFCQLTYMKAISYSNSGTATILQYLGPVLIMIVSCFLARKLPKRKEVCAIIMALIGVFFIATHGRIDTMVITPLGLSWGLWSAVALMLYTMLPGKIIDKYGSITVTGYGMLMGGIILCIGCGIWNAPMVYDIRCIIAFIAIVLFGTILPFTMYLVGVNRCGAVKASMLASIEPVAATVFMVVWLRVPLQIMDIVGFMCIFVTIFLLTKKESQVSEEGSLQT</sequence>
<evidence type="ECO:0000313" key="9">
    <source>
        <dbReference type="EMBL" id="RHJ85936.1"/>
    </source>
</evidence>
<feature type="transmembrane region" description="Helical" evidence="7">
    <location>
        <begin position="250"/>
        <end position="267"/>
    </location>
</feature>
<dbReference type="RefSeq" id="WP_067537229.1">
    <property type="nucleotide sequence ID" value="NZ_AP025567.1"/>
</dbReference>
<keyword evidence="10" id="KW-1185">Reference proteome</keyword>
<feature type="transmembrane region" description="Helical" evidence="7">
    <location>
        <begin position="192"/>
        <end position="212"/>
    </location>
</feature>
<evidence type="ECO:0000256" key="7">
    <source>
        <dbReference type="SAM" id="Phobius"/>
    </source>
</evidence>
<feature type="transmembrane region" description="Helical" evidence="7">
    <location>
        <begin position="130"/>
        <end position="149"/>
    </location>
</feature>
<proteinExistence type="inferred from homology"/>
<evidence type="ECO:0000256" key="1">
    <source>
        <dbReference type="ARBA" id="ARBA00004651"/>
    </source>
</evidence>
<dbReference type="EMBL" id="QRMS01000004">
    <property type="protein sequence ID" value="RHJ85936.1"/>
    <property type="molecule type" value="Genomic_DNA"/>
</dbReference>
<evidence type="ECO:0000313" key="10">
    <source>
        <dbReference type="Proteomes" id="UP000284841"/>
    </source>
</evidence>
<keyword evidence="3" id="KW-1003">Cell membrane</keyword>
<dbReference type="PANTHER" id="PTHR32322:SF18">
    <property type="entry name" value="S-ADENOSYLMETHIONINE_S-ADENOSYLHOMOCYSTEINE TRANSPORTER"/>
    <property type="match status" value="1"/>
</dbReference>
<evidence type="ECO:0000256" key="4">
    <source>
        <dbReference type="ARBA" id="ARBA00022692"/>
    </source>
</evidence>
<comment type="subcellular location">
    <subcellularLocation>
        <location evidence="1">Cell membrane</location>
        <topology evidence="1">Multi-pass membrane protein</topology>
    </subcellularLocation>
</comment>
<evidence type="ECO:0000256" key="2">
    <source>
        <dbReference type="ARBA" id="ARBA00007362"/>
    </source>
</evidence>
<dbReference type="PANTHER" id="PTHR32322">
    <property type="entry name" value="INNER MEMBRANE TRANSPORTER"/>
    <property type="match status" value="1"/>
</dbReference>
<feature type="transmembrane region" description="Helical" evidence="7">
    <location>
        <begin position="102"/>
        <end position="121"/>
    </location>
</feature>
<dbReference type="InterPro" id="IPR000620">
    <property type="entry name" value="EamA_dom"/>
</dbReference>
<dbReference type="Proteomes" id="UP000284841">
    <property type="component" value="Unassembled WGS sequence"/>
</dbReference>
<evidence type="ECO:0000259" key="8">
    <source>
        <dbReference type="Pfam" id="PF00892"/>
    </source>
</evidence>
<dbReference type="InterPro" id="IPR037185">
    <property type="entry name" value="EmrE-like"/>
</dbReference>
<comment type="similarity">
    <text evidence="2">Belongs to the EamA transporter family.</text>
</comment>
<accession>A0A415DYL9</accession>
<organism evidence="9 10">
    <name type="scientific">Emergencia timonensis</name>
    <dbReference type="NCBI Taxonomy" id="1776384"/>
    <lineage>
        <taxon>Bacteria</taxon>
        <taxon>Bacillati</taxon>
        <taxon>Bacillota</taxon>
        <taxon>Clostridia</taxon>
        <taxon>Peptostreptococcales</taxon>
        <taxon>Anaerovoracaceae</taxon>
        <taxon>Emergencia</taxon>
    </lineage>
</organism>
<keyword evidence="6 7" id="KW-0472">Membrane</keyword>
<dbReference type="STRING" id="1776384.GCA_900086585_01962"/>
<evidence type="ECO:0000256" key="6">
    <source>
        <dbReference type="ARBA" id="ARBA00023136"/>
    </source>
</evidence>
<dbReference type="GO" id="GO:0005886">
    <property type="term" value="C:plasma membrane"/>
    <property type="evidence" value="ECO:0007669"/>
    <property type="project" value="UniProtKB-SubCell"/>
</dbReference>
<feature type="transmembrane region" description="Helical" evidence="7">
    <location>
        <begin position="273"/>
        <end position="290"/>
    </location>
</feature>
<feature type="transmembrane region" description="Helical" evidence="7">
    <location>
        <begin position="218"/>
        <end position="238"/>
    </location>
</feature>
<feature type="transmembrane region" description="Helical" evidence="7">
    <location>
        <begin position="40"/>
        <end position="59"/>
    </location>
</feature>
<keyword evidence="5 7" id="KW-1133">Transmembrane helix</keyword>
<dbReference type="Pfam" id="PF00892">
    <property type="entry name" value="EamA"/>
    <property type="match status" value="2"/>
</dbReference>
<feature type="domain" description="EamA" evidence="8">
    <location>
        <begin position="157"/>
        <end position="290"/>
    </location>
</feature>
<protein>
    <submittedName>
        <fullName evidence="9">EamA family transporter</fullName>
    </submittedName>
</protein>
<evidence type="ECO:0000256" key="5">
    <source>
        <dbReference type="ARBA" id="ARBA00022989"/>
    </source>
</evidence>
<reference evidence="9 10" key="1">
    <citation type="submission" date="2018-08" db="EMBL/GenBank/DDBJ databases">
        <title>A genome reference for cultivated species of the human gut microbiota.</title>
        <authorList>
            <person name="Zou Y."/>
            <person name="Xue W."/>
            <person name="Luo G."/>
        </authorList>
    </citation>
    <scope>NUCLEOTIDE SEQUENCE [LARGE SCALE GENOMIC DNA]</scope>
    <source>
        <strain evidence="9 10">AM07-24</strain>
    </source>
</reference>
<feature type="domain" description="EamA" evidence="8">
    <location>
        <begin position="5"/>
        <end position="144"/>
    </location>
</feature>
<evidence type="ECO:0000256" key="3">
    <source>
        <dbReference type="ARBA" id="ARBA00022475"/>
    </source>
</evidence>
<dbReference type="SUPFAM" id="SSF103481">
    <property type="entry name" value="Multidrug resistance efflux transporter EmrE"/>
    <property type="match status" value="2"/>
</dbReference>
<dbReference type="OrthoDB" id="9810818at2"/>
<dbReference type="GeneID" id="83004322"/>
<keyword evidence="4 7" id="KW-0812">Transmembrane</keyword>
<feature type="transmembrane region" description="Helical" evidence="7">
    <location>
        <begin position="71"/>
        <end position="90"/>
    </location>
</feature>
<comment type="caution">
    <text evidence="9">The sequence shown here is derived from an EMBL/GenBank/DDBJ whole genome shotgun (WGS) entry which is preliminary data.</text>
</comment>
<gene>
    <name evidence="9" type="ORF">DW099_13910</name>
</gene>
<feature type="transmembrane region" description="Helical" evidence="7">
    <location>
        <begin position="161"/>
        <end position="180"/>
    </location>
</feature>
<dbReference type="AlphaFoldDB" id="A0A415DYL9"/>